<dbReference type="PANTHER" id="PTHR42811">
    <property type="entry name" value="SERINE ACETYLTRANSFERASE"/>
    <property type="match status" value="1"/>
</dbReference>
<dbReference type="SUPFAM" id="SSF51161">
    <property type="entry name" value="Trimeric LpxA-like enzymes"/>
    <property type="match status" value="1"/>
</dbReference>
<evidence type="ECO:0000256" key="2">
    <source>
        <dbReference type="ARBA" id="ARBA00023315"/>
    </source>
</evidence>
<organism evidence="3 4">
    <name type="scientific">Enterobacter bugandensis</name>
    <dbReference type="NCBI Taxonomy" id="881260"/>
    <lineage>
        <taxon>Bacteria</taxon>
        <taxon>Pseudomonadati</taxon>
        <taxon>Pseudomonadota</taxon>
        <taxon>Gammaproteobacteria</taxon>
        <taxon>Enterobacterales</taxon>
        <taxon>Enterobacteriaceae</taxon>
        <taxon>Enterobacter</taxon>
    </lineage>
</organism>
<accession>A0AA42PPM1</accession>
<dbReference type="InterPro" id="IPR011004">
    <property type="entry name" value="Trimer_LpxA-like_sf"/>
</dbReference>
<dbReference type="GO" id="GO:0016746">
    <property type="term" value="F:acyltransferase activity"/>
    <property type="evidence" value="ECO:0007669"/>
    <property type="project" value="UniProtKB-KW"/>
</dbReference>
<evidence type="ECO:0000313" key="4">
    <source>
        <dbReference type="Proteomes" id="UP001158416"/>
    </source>
</evidence>
<dbReference type="CDD" id="cd03354">
    <property type="entry name" value="LbH_SAT"/>
    <property type="match status" value="1"/>
</dbReference>
<dbReference type="RefSeq" id="WP_280028415.1">
    <property type="nucleotide sequence ID" value="NZ_JAIMJI010000002.1"/>
</dbReference>
<protein>
    <submittedName>
        <fullName evidence="3">Serine acetyltransferase</fullName>
    </submittedName>
</protein>
<name>A0AA42PPM1_9ENTR</name>
<reference evidence="3" key="1">
    <citation type="submission" date="2022-09" db="EMBL/GenBank/DDBJ databases">
        <title>Intensive care unit water sources are persistently colonized with multi-drug resistant bacteria and are the site of extensive horizontal gene transfer of antibiotic resistance genes.</title>
        <authorList>
            <person name="Diorio-Toth L."/>
        </authorList>
    </citation>
    <scope>NUCLEOTIDE SEQUENCE</scope>
    <source>
        <strain evidence="3">GD03936</strain>
    </source>
</reference>
<gene>
    <name evidence="3" type="ORF">N5C39_08920</name>
</gene>
<keyword evidence="2" id="KW-0012">Acyltransferase</keyword>
<keyword evidence="1" id="KW-0808">Transferase</keyword>
<dbReference type="InterPro" id="IPR045304">
    <property type="entry name" value="LbH_SAT"/>
</dbReference>
<sequence length="227" mass="25269">MSTGEVCIALARPQIFNKKPVERLAKMLETGVKLKVIKEDLKRHLHECLQAEVMKNQKPFTWTRAVHKAFKCPERRFNFWWRIASYLYKTNINKNFARKINRKLTMKYGCEIQLGASIGPGLIISHFHGVVINGSCRIGSNFRIRQNSTIGIGGGKKPGSGEPCILIGDNVSVGAGSCIIANVINIGSNVDIGAMSFINKDIPDNCVVYTKKTNELLFKVSRESACI</sequence>
<evidence type="ECO:0000256" key="1">
    <source>
        <dbReference type="ARBA" id="ARBA00022679"/>
    </source>
</evidence>
<dbReference type="EMBL" id="JAOCAP010000003">
    <property type="protein sequence ID" value="MDH1318484.1"/>
    <property type="molecule type" value="Genomic_DNA"/>
</dbReference>
<evidence type="ECO:0000313" key="3">
    <source>
        <dbReference type="EMBL" id="MDH1318484.1"/>
    </source>
</evidence>
<dbReference type="Gene3D" id="2.160.10.10">
    <property type="entry name" value="Hexapeptide repeat proteins"/>
    <property type="match status" value="1"/>
</dbReference>
<proteinExistence type="predicted"/>
<dbReference type="AlphaFoldDB" id="A0AA42PPM1"/>
<dbReference type="Proteomes" id="UP001158416">
    <property type="component" value="Unassembled WGS sequence"/>
</dbReference>
<comment type="caution">
    <text evidence="3">The sequence shown here is derived from an EMBL/GenBank/DDBJ whole genome shotgun (WGS) entry which is preliminary data.</text>
</comment>